<sequence>MSTYDHREQVTDDDLTSFLLDLSNSERRQLLTLVATRLEPKAIIGPLTEGVAEALEGGPGEELTGAEVKDAVRRALVENMQARRTHLAQLAQLAQMAEEKGRHDVLAKKIADFRRTTGLKKVMGTEDLSLFRVVSGSPETGEYTTVLKPAFVDEMDGRLVVAGEVKFSDVPPAKESGRDEDKAICTTCGRRRRPVAGKRGKRS</sequence>
<accession>A0A7Y9XJ71</accession>
<evidence type="ECO:0000256" key="1">
    <source>
        <dbReference type="SAM" id="MobiDB-lite"/>
    </source>
</evidence>
<organism evidence="2 3">
    <name type="scientific">Nocardiopsis sinuspersici</name>
    <dbReference type="NCBI Taxonomy" id="501010"/>
    <lineage>
        <taxon>Bacteria</taxon>
        <taxon>Bacillati</taxon>
        <taxon>Actinomycetota</taxon>
        <taxon>Actinomycetes</taxon>
        <taxon>Streptosporangiales</taxon>
        <taxon>Nocardiopsidaceae</taxon>
        <taxon>Nocardiopsis</taxon>
    </lineage>
</organism>
<proteinExistence type="predicted"/>
<protein>
    <submittedName>
        <fullName evidence="2">Uncharacterized protein</fullName>
    </submittedName>
</protein>
<evidence type="ECO:0000313" key="2">
    <source>
        <dbReference type="EMBL" id="NYH55722.1"/>
    </source>
</evidence>
<gene>
    <name evidence="2" type="ORF">HNR06_005311</name>
</gene>
<feature type="compositionally biased region" description="Basic residues" evidence="1">
    <location>
        <begin position="189"/>
        <end position="203"/>
    </location>
</feature>
<dbReference type="Proteomes" id="UP000584931">
    <property type="component" value="Unassembled WGS sequence"/>
</dbReference>
<comment type="caution">
    <text evidence="2">The sequence shown here is derived from an EMBL/GenBank/DDBJ whole genome shotgun (WGS) entry which is preliminary data.</text>
</comment>
<name>A0A7Y9XJ71_9ACTN</name>
<feature type="region of interest" description="Disordered" evidence="1">
    <location>
        <begin position="170"/>
        <end position="203"/>
    </location>
</feature>
<dbReference type="RefSeq" id="WP_179811698.1">
    <property type="nucleotide sequence ID" value="NZ_JACCHL010000001.1"/>
</dbReference>
<reference evidence="2 3" key="1">
    <citation type="submission" date="2020-07" db="EMBL/GenBank/DDBJ databases">
        <title>Sequencing the genomes of 1000 actinobacteria strains.</title>
        <authorList>
            <person name="Klenk H.-P."/>
        </authorList>
    </citation>
    <scope>NUCLEOTIDE SEQUENCE [LARGE SCALE GENOMIC DNA]</scope>
    <source>
        <strain evidence="2 3">DSM 45278</strain>
    </source>
</reference>
<dbReference type="EMBL" id="JACCHL010000001">
    <property type="protein sequence ID" value="NYH55722.1"/>
    <property type="molecule type" value="Genomic_DNA"/>
</dbReference>
<evidence type="ECO:0000313" key="3">
    <source>
        <dbReference type="Proteomes" id="UP000584931"/>
    </source>
</evidence>
<dbReference type="AlphaFoldDB" id="A0A7Y9XJ71"/>